<organism evidence="2 3">
    <name type="scientific">Gossypium arboreum</name>
    <name type="common">Tree cotton</name>
    <name type="synonym">Gossypium nanking</name>
    <dbReference type="NCBI Taxonomy" id="29729"/>
    <lineage>
        <taxon>Eukaryota</taxon>
        <taxon>Viridiplantae</taxon>
        <taxon>Streptophyta</taxon>
        <taxon>Embryophyta</taxon>
        <taxon>Tracheophyta</taxon>
        <taxon>Spermatophyta</taxon>
        <taxon>Magnoliopsida</taxon>
        <taxon>eudicotyledons</taxon>
        <taxon>Gunneridae</taxon>
        <taxon>Pentapetalae</taxon>
        <taxon>rosids</taxon>
        <taxon>malvids</taxon>
        <taxon>Malvales</taxon>
        <taxon>Malvaceae</taxon>
        <taxon>Malvoideae</taxon>
        <taxon>Gossypium</taxon>
    </lineage>
</organism>
<dbReference type="CDD" id="cd22162">
    <property type="entry name" value="F-box_AtSKIP3-like"/>
    <property type="match status" value="2"/>
</dbReference>
<dbReference type="InterPro" id="IPR036047">
    <property type="entry name" value="F-box-like_dom_sf"/>
</dbReference>
<dbReference type="EMBL" id="JARKNE010000011">
    <property type="protein sequence ID" value="KAK5786505.1"/>
    <property type="molecule type" value="Genomic_DNA"/>
</dbReference>
<protein>
    <recommendedName>
        <fullName evidence="1">F-box domain-containing protein</fullName>
    </recommendedName>
</protein>
<gene>
    <name evidence="2" type="ORF">PVK06_041142</name>
</gene>
<evidence type="ECO:0000313" key="2">
    <source>
        <dbReference type="EMBL" id="KAK5786505.1"/>
    </source>
</evidence>
<dbReference type="PANTHER" id="PTHR32278:SF126">
    <property type="entry name" value="F-BOX PROTEIN PP2-B13-LIKE"/>
    <property type="match status" value="1"/>
</dbReference>
<comment type="caution">
    <text evidence="2">The sequence shown here is derived from an EMBL/GenBank/DDBJ whole genome shotgun (WGS) entry which is preliminary data.</text>
</comment>
<name>A0ABR0N805_GOSAR</name>
<dbReference type="InterPro" id="IPR025886">
    <property type="entry name" value="PP2-like"/>
</dbReference>
<sequence length="522" mass="58525">MLPKDCLSIILSLTSPEDALRASLVSSCFRSASDSDLVWERFLPSDYAEIVSNSVTPLMFCSKKELFQCLSDSVLIDGGNKVFKLEKSSGKICYILSAKELSITWSSNPLYWSWISMAESRFCRVAVLRTTDWLEIGGKIRTKMLTPDTTYGAYLIMKISERAYGLDSMASEITLEVGNQVCSSNVFLQHGEDSKEMGNLGNEKEGSVREREDGWMEVELGEFYSGEKDEQVKISLMEVKGCHLKGGLLIEGSCVAVILSLTSPSDACKSSSVSTVFGSAADSDLVWDKFLPSDYHEIVSKACNTTFLFASKKQLYHLLCNPVLIADGKMSFKLDRPSGRKSYILSARQLSIRSSNDPMSWTWKSIPESRFSDVAELISSSRLEINGNIKSKKLSPNTKYGAYLLLKITERAYGLDLIPSETSIEIGNQSFKNTAYLRCQDDKKHRLENLFYSNRKQMMKSRVVKGDDRVMSRREDGWMEMELGEFFNGESDEEVKMSLMEIKGHQLKGGVIVEGIEIRPKA</sequence>
<dbReference type="InterPro" id="IPR001810">
    <property type="entry name" value="F-box_dom"/>
</dbReference>
<proteinExistence type="predicted"/>
<dbReference type="SMART" id="SM00256">
    <property type="entry name" value="FBOX"/>
    <property type="match status" value="2"/>
</dbReference>
<dbReference type="Pfam" id="PF00646">
    <property type="entry name" value="F-box"/>
    <property type="match status" value="1"/>
</dbReference>
<dbReference type="PANTHER" id="PTHR32278">
    <property type="entry name" value="F-BOX DOMAIN-CONTAINING PROTEIN"/>
    <property type="match status" value="1"/>
</dbReference>
<evidence type="ECO:0000259" key="1">
    <source>
        <dbReference type="PROSITE" id="PS50181"/>
    </source>
</evidence>
<keyword evidence="3" id="KW-1185">Reference proteome</keyword>
<accession>A0ABR0N805</accession>
<reference evidence="2 3" key="1">
    <citation type="submission" date="2023-03" db="EMBL/GenBank/DDBJ databases">
        <title>WGS of Gossypium arboreum.</title>
        <authorList>
            <person name="Yu D."/>
        </authorList>
    </citation>
    <scope>NUCLEOTIDE SEQUENCE [LARGE SCALE GENOMIC DNA]</scope>
    <source>
        <tissue evidence="2">Leaf</tissue>
    </source>
</reference>
<dbReference type="PROSITE" id="PS50181">
    <property type="entry name" value="FBOX"/>
    <property type="match status" value="1"/>
</dbReference>
<dbReference type="Proteomes" id="UP001358586">
    <property type="component" value="Chromosome 11"/>
</dbReference>
<dbReference type="SUPFAM" id="SSF81383">
    <property type="entry name" value="F-box domain"/>
    <property type="match status" value="2"/>
</dbReference>
<evidence type="ECO:0000313" key="3">
    <source>
        <dbReference type="Proteomes" id="UP001358586"/>
    </source>
</evidence>
<dbReference type="Pfam" id="PF14299">
    <property type="entry name" value="PP2"/>
    <property type="match status" value="2"/>
</dbReference>
<feature type="domain" description="F-box" evidence="1">
    <location>
        <begin position="1"/>
        <end position="42"/>
    </location>
</feature>